<proteinExistence type="predicted"/>
<dbReference type="RefSeq" id="WP_090673112.1">
    <property type="nucleotide sequence ID" value="NZ_FNIT01000004.1"/>
</dbReference>
<gene>
    <name evidence="2" type="ORF">SAMN05192530_104250</name>
</gene>
<feature type="region of interest" description="Disordered" evidence="1">
    <location>
        <begin position="512"/>
        <end position="533"/>
    </location>
</feature>
<organism evidence="2 3">
    <name type="scientific">Aureimonas jatrophae</name>
    <dbReference type="NCBI Taxonomy" id="1166073"/>
    <lineage>
        <taxon>Bacteria</taxon>
        <taxon>Pseudomonadati</taxon>
        <taxon>Pseudomonadota</taxon>
        <taxon>Alphaproteobacteria</taxon>
        <taxon>Hyphomicrobiales</taxon>
        <taxon>Aurantimonadaceae</taxon>
        <taxon>Aureimonas</taxon>
    </lineage>
</organism>
<dbReference type="Pfam" id="PF14871">
    <property type="entry name" value="GHL6"/>
    <property type="match status" value="1"/>
</dbReference>
<name>A0A1H0HS12_9HYPH</name>
<dbReference type="InterPro" id="IPR017853">
    <property type="entry name" value="GH"/>
</dbReference>
<dbReference type="Proteomes" id="UP000198793">
    <property type="component" value="Unassembled WGS sequence"/>
</dbReference>
<dbReference type="InterPro" id="IPR029062">
    <property type="entry name" value="Class_I_gatase-like"/>
</dbReference>
<dbReference type="AlphaFoldDB" id="A0A1H0HS12"/>
<dbReference type="EMBL" id="FNIT01000004">
    <property type="protein sequence ID" value="SDO21904.1"/>
    <property type="molecule type" value="Genomic_DNA"/>
</dbReference>
<keyword evidence="2" id="KW-0378">Hydrolase</keyword>
<dbReference type="OrthoDB" id="7536405at2"/>
<dbReference type="CDD" id="cd03143">
    <property type="entry name" value="A4_beta-galactosidase_middle_domain"/>
    <property type="match status" value="1"/>
</dbReference>
<reference evidence="2 3" key="1">
    <citation type="submission" date="2016-10" db="EMBL/GenBank/DDBJ databases">
        <authorList>
            <person name="de Groot N.N."/>
        </authorList>
    </citation>
    <scope>NUCLEOTIDE SEQUENCE [LARGE SCALE GENOMIC DNA]</scope>
    <source>
        <strain evidence="3">L7-484,KACC 16230,DSM 25025</strain>
    </source>
</reference>
<protein>
    <submittedName>
        <fullName evidence="2">Hypothetical glycosyl hydrolase 6</fullName>
    </submittedName>
</protein>
<dbReference type="Gene3D" id="3.40.50.880">
    <property type="match status" value="1"/>
</dbReference>
<dbReference type="STRING" id="1166073.SAMN05192530_104250"/>
<accession>A0A1H0HS12</accession>
<dbReference type="SUPFAM" id="SSF52317">
    <property type="entry name" value="Class I glutamine amidotransferase-like"/>
    <property type="match status" value="1"/>
</dbReference>
<dbReference type="InterPro" id="IPR028212">
    <property type="entry name" value="GHL6"/>
</dbReference>
<keyword evidence="3" id="KW-1185">Reference proteome</keyword>
<dbReference type="SUPFAM" id="SSF51445">
    <property type="entry name" value="(Trans)glycosidases"/>
    <property type="match status" value="1"/>
</dbReference>
<dbReference type="GO" id="GO:0016787">
    <property type="term" value="F:hydrolase activity"/>
    <property type="evidence" value="ECO:0007669"/>
    <property type="project" value="UniProtKB-KW"/>
</dbReference>
<dbReference type="Gene3D" id="3.20.20.80">
    <property type="entry name" value="Glycosidases"/>
    <property type="match status" value="1"/>
</dbReference>
<evidence type="ECO:0000313" key="3">
    <source>
        <dbReference type="Proteomes" id="UP000198793"/>
    </source>
</evidence>
<evidence type="ECO:0000256" key="1">
    <source>
        <dbReference type="SAM" id="MobiDB-lite"/>
    </source>
</evidence>
<sequence>MDNRPWYRRTLRWGQTNLVEIDPERYDAEWWRNHWRRTRVQGAIVNAGGIVAYYPSAVPHHHRAERLGARDLYGEIVRAAREEGLAVVARMDSNRVAADLFEAHPDWICRDAASEPYRQGDKYVTCINSGYYRDHLPAVMREIVERSSPDGFADNSWAGLPRRHICHCQNCRDGFDAETGHALPERHDPASETYRAWIRWNYRCRTRLWEHNNRVTTEAGGEHCLWNGMISGDVLNNGARFIDLRAILQRSRIVMLDHQRRSAVDGFEQNTEAGRRLHELAGWDVLIPESTPQYQLGQPAFRLSSMPEAEVRLWSSAGFAGGIQPWWHHIGALHEDRRQYQTAAPIFRWHAENERYLVDRQPVADVGVVWSQENHDLHGGAEAEERTLDPYRGAAEALHRAGLAWLPVHAEDVEAAAGRFRVLLLPNLGVLSDRQVAAVERFAADGGSVIATGETSGLTAEGDARADFALGALFGIRRRGTASHGGTGPISESIEDSERHTYLRLAPELRAGVDGPRDATAPAPDGTRHPVLDGFEAADTLPFGGVLPEIEAGEGTQVLATFVPDFPIFPPETSWMRRPRTELPAITAREAGAARLVWFAADLDRCLARDGAPDHARLLANAVRWCLDGRASVELAGAQGFVTPSLFRQGERWILHLNNRLVTARVPGRQSELVAIGPIRVALRGLPAGASGPADLRVAGARVEVERSGDQLTFEVPAVRDHEVVVID</sequence>
<evidence type="ECO:0000313" key="2">
    <source>
        <dbReference type="EMBL" id="SDO21904.1"/>
    </source>
</evidence>